<dbReference type="EMBL" id="CM037615">
    <property type="protein sequence ID" value="KAH8014117.1"/>
    <property type="molecule type" value="Genomic_DNA"/>
</dbReference>
<gene>
    <name evidence="1" type="ORF">K3G42_026112</name>
</gene>
<accession>A0ACB8G3I1</accession>
<organism evidence="1 2">
    <name type="scientific">Sphaerodactylus townsendi</name>
    <dbReference type="NCBI Taxonomy" id="933632"/>
    <lineage>
        <taxon>Eukaryota</taxon>
        <taxon>Metazoa</taxon>
        <taxon>Chordata</taxon>
        <taxon>Craniata</taxon>
        <taxon>Vertebrata</taxon>
        <taxon>Euteleostomi</taxon>
        <taxon>Lepidosauria</taxon>
        <taxon>Squamata</taxon>
        <taxon>Bifurcata</taxon>
        <taxon>Gekkota</taxon>
        <taxon>Sphaerodactylidae</taxon>
        <taxon>Sphaerodactylus</taxon>
    </lineage>
</organism>
<protein>
    <submittedName>
        <fullName evidence="1">Uncharacterized protein</fullName>
    </submittedName>
</protein>
<evidence type="ECO:0000313" key="1">
    <source>
        <dbReference type="EMBL" id="KAH8014117.1"/>
    </source>
</evidence>
<evidence type="ECO:0000313" key="2">
    <source>
        <dbReference type="Proteomes" id="UP000827872"/>
    </source>
</evidence>
<name>A0ACB8G3I1_9SAUR</name>
<keyword evidence="2" id="KW-1185">Reference proteome</keyword>
<dbReference type="Proteomes" id="UP000827872">
    <property type="component" value="Linkage Group LG02"/>
</dbReference>
<sequence length="124" mass="13521">MIVGYLQWKTTASKFYILLCTHHSTKGIAHSCMDALSHVGIFSLAFALEILMKIETYLTLISLNVSAQFKGSGAQAGVVVFCEELNFHIGGNCGFVPSVKKFLTRKSLCKGLLVVIRATKPLVV</sequence>
<reference evidence="1" key="1">
    <citation type="submission" date="2021-08" db="EMBL/GenBank/DDBJ databases">
        <title>The first chromosome-level gecko genome reveals the dynamic sex chromosomes of Neotropical dwarf geckos (Sphaerodactylidae: Sphaerodactylus).</title>
        <authorList>
            <person name="Pinto B.J."/>
            <person name="Keating S.E."/>
            <person name="Gamble T."/>
        </authorList>
    </citation>
    <scope>NUCLEOTIDE SEQUENCE</scope>
    <source>
        <strain evidence="1">TG3544</strain>
    </source>
</reference>
<comment type="caution">
    <text evidence="1">The sequence shown here is derived from an EMBL/GenBank/DDBJ whole genome shotgun (WGS) entry which is preliminary data.</text>
</comment>
<proteinExistence type="predicted"/>